<evidence type="ECO:0000256" key="1">
    <source>
        <dbReference type="ARBA" id="ARBA00009995"/>
    </source>
</evidence>
<sequence>MYSMKGTKRNNSSGHRHDGRLHVVKFPWLGFGYVSLFLELGKQLSLRNFEIYICSTPTTHELVKKKLAGAAGDAASVSFLKLTLSSSPKLPPQNHTTNGLPPHLMPHLKEAFEASRPAFAQHLRDFKPDLLIYDFLLPWAPQEAAELGIPANEFLTMSSTVTCFMFQQFNQPGAEFPFPAIRYRDYELAKIAKENALTPPERRKKDESSVHDCFACSCCLVLIKTFDEIEVSIVISPPL</sequence>
<keyword evidence="4" id="KW-1185">Reference proteome</keyword>
<dbReference type="AlphaFoldDB" id="A0A484LJW0"/>
<gene>
    <name evidence="3" type="ORF">CCAM_LOCUS18539</name>
</gene>
<protein>
    <recommendedName>
        <fullName evidence="2">Glycosyltransferase N-terminal domain-containing protein</fullName>
    </recommendedName>
</protein>
<evidence type="ECO:0000259" key="2">
    <source>
        <dbReference type="Pfam" id="PF26168"/>
    </source>
</evidence>
<comment type="similarity">
    <text evidence="1">Belongs to the UDP-glycosyltransferase family.</text>
</comment>
<accession>A0A484LJW0</accession>
<dbReference type="Proteomes" id="UP000595140">
    <property type="component" value="Unassembled WGS sequence"/>
</dbReference>
<dbReference type="PANTHER" id="PTHR48044">
    <property type="entry name" value="GLYCOSYLTRANSFERASE"/>
    <property type="match status" value="1"/>
</dbReference>
<dbReference type="PANTHER" id="PTHR48044:SF2">
    <property type="entry name" value="CYANIDIN-3-O-GLUCOSIDE 2-O-GLUCURONOSYLTRANSFERASE-LIKE"/>
    <property type="match status" value="1"/>
</dbReference>
<name>A0A484LJW0_9ASTE</name>
<dbReference type="GO" id="GO:0008194">
    <property type="term" value="F:UDP-glycosyltransferase activity"/>
    <property type="evidence" value="ECO:0007669"/>
    <property type="project" value="UniProtKB-ARBA"/>
</dbReference>
<evidence type="ECO:0000313" key="4">
    <source>
        <dbReference type="Proteomes" id="UP000595140"/>
    </source>
</evidence>
<feature type="domain" description="Glycosyltransferase N-terminal" evidence="2">
    <location>
        <begin position="23"/>
        <end position="168"/>
    </location>
</feature>
<dbReference type="Gene3D" id="3.40.50.2000">
    <property type="entry name" value="Glycogen Phosphorylase B"/>
    <property type="match status" value="1"/>
</dbReference>
<dbReference type="GO" id="GO:1901135">
    <property type="term" value="P:carbohydrate derivative metabolic process"/>
    <property type="evidence" value="ECO:0007669"/>
    <property type="project" value="UniProtKB-ARBA"/>
</dbReference>
<reference evidence="3 4" key="1">
    <citation type="submission" date="2018-04" db="EMBL/GenBank/DDBJ databases">
        <authorList>
            <person name="Vogel A."/>
        </authorList>
    </citation>
    <scope>NUCLEOTIDE SEQUENCE [LARGE SCALE GENOMIC DNA]</scope>
</reference>
<proteinExistence type="inferred from homology"/>
<dbReference type="EMBL" id="OOIL02001568">
    <property type="protein sequence ID" value="VFQ76763.1"/>
    <property type="molecule type" value="Genomic_DNA"/>
</dbReference>
<dbReference type="SUPFAM" id="SSF53756">
    <property type="entry name" value="UDP-Glycosyltransferase/glycogen phosphorylase"/>
    <property type="match status" value="1"/>
</dbReference>
<organism evidence="3 4">
    <name type="scientific">Cuscuta campestris</name>
    <dbReference type="NCBI Taxonomy" id="132261"/>
    <lineage>
        <taxon>Eukaryota</taxon>
        <taxon>Viridiplantae</taxon>
        <taxon>Streptophyta</taxon>
        <taxon>Embryophyta</taxon>
        <taxon>Tracheophyta</taxon>
        <taxon>Spermatophyta</taxon>
        <taxon>Magnoliopsida</taxon>
        <taxon>eudicotyledons</taxon>
        <taxon>Gunneridae</taxon>
        <taxon>Pentapetalae</taxon>
        <taxon>asterids</taxon>
        <taxon>lamiids</taxon>
        <taxon>Solanales</taxon>
        <taxon>Convolvulaceae</taxon>
        <taxon>Cuscuteae</taxon>
        <taxon>Cuscuta</taxon>
        <taxon>Cuscuta subgen. Grammica</taxon>
        <taxon>Cuscuta sect. Cleistogrammica</taxon>
    </lineage>
</organism>
<dbReference type="Pfam" id="PF26168">
    <property type="entry name" value="Glyco_transf_N"/>
    <property type="match status" value="1"/>
</dbReference>
<dbReference type="InterPro" id="IPR058980">
    <property type="entry name" value="Glyco_transf_N"/>
</dbReference>
<evidence type="ECO:0000313" key="3">
    <source>
        <dbReference type="EMBL" id="VFQ76763.1"/>
    </source>
</evidence>
<dbReference type="OrthoDB" id="5835829at2759"/>